<dbReference type="InterPro" id="IPR016195">
    <property type="entry name" value="Pol/histidinol_Pase-like"/>
</dbReference>
<evidence type="ECO:0000313" key="6">
    <source>
        <dbReference type="EMBL" id="ASK62277.1"/>
    </source>
</evidence>
<proteinExistence type="inferred from homology"/>
<name>A0A220U2H7_9BACI</name>
<evidence type="ECO:0000256" key="4">
    <source>
        <dbReference type="ARBA" id="ARBA00051722"/>
    </source>
</evidence>
<dbReference type="GO" id="GO:0030145">
    <property type="term" value="F:manganese ion binding"/>
    <property type="evidence" value="ECO:0007669"/>
    <property type="project" value="UniProtKB-UniRule"/>
</dbReference>
<keyword evidence="7" id="KW-1185">Reference proteome</keyword>
<evidence type="ECO:0000256" key="2">
    <source>
        <dbReference type="ARBA" id="ARBA00022801"/>
    </source>
</evidence>
<dbReference type="SUPFAM" id="SSF89550">
    <property type="entry name" value="PHP domain-like"/>
    <property type="match status" value="1"/>
</dbReference>
<dbReference type="InterPro" id="IPR016667">
    <property type="entry name" value="Caps_polysacc_synth_CpsB/CapC"/>
</dbReference>
<dbReference type="Pfam" id="PF19567">
    <property type="entry name" value="CpsB_CapC"/>
    <property type="match status" value="1"/>
</dbReference>
<dbReference type="OrthoDB" id="9788539at2"/>
<dbReference type="PIRSF" id="PIRSF016557">
    <property type="entry name" value="Caps_synth_CpsB"/>
    <property type="match status" value="1"/>
</dbReference>
<gene>
    <name evidence="6" type="ORF">CFK37_08945</name>
</gene>
<dbReference type="EC" id="3.1.3.48" evidence="5"/>
<comment type="catalytic activity">
    <reaction evidence="4 5">
        <text>O-phospho-L-tyrosyl-[protein] + H2O = L-tyrosyl-[protein] + phosphate</text>
        <dbReference type="Rhea" id="RHEA:10684"/>
        <dbReference type="Rhea" id="RHEA-COMP:10136"/>
        <dbReference type="Rhea" id="RHEA-COMP:20101"/>
        <dbReference type="ChEBI" id="CHEBI:15377"/>
        <dbReference type="ChEBI" id="CHEBI:43474"/>
        <dbReference type="ChEBI" id="CHEBI:46858"/>
        <dbReference type="ChEBI" id="CHEBI:61978"/>
        <dbReference type="EC" id="3.1.3.48"/>
    </reaction>
</comment>
<reference evidence="6 7" key="1">
    <citation type="submission" date="2017-07" db="EMBL/GenBank/DDBJ databases">
        <title>Virgibacillus sp. LM2416.</title>
        <authorList>
            <person name="Tak E.J."/>
            <person name="Bae J.-W."/>
        </authorList>
    </citation>
    <scope>NUCLEOTIDE SEQUENCE [LARGE SCALE GENOMIC DNA]</scope>
    <source>
        <strain evidence="6 7">LM2416</strain>
    </source>
</reference>
<evidence type="ECO:0000256" key="5">
    <source>
        <dbReference type="PIRNR" id="PIRNR016557"/>
    </source>
</evidence>
<dbReference type="Gene3D" id="3.20.20.140">
    <property type="entry name" value="Metal-dependent hydrolases"/>
    <property type="match status" value="1"/>
</dbReference>
<evidence type="ECO:0000256" key="3">
    <source>
        <dbReference type="ARBA" id="ARBA00022912"/>
    </source>
</evidence>
<organism evidence="6 7">
    <name type="scientific">Virgibacillus phasianinus</name>
    <dbReference type="NCBI Taxonomy" id="2017483"/>
    <lineage>
        <taxon>Bacteria</taxon>
        <taxon>Bacillati</taxon>
        <taxon>Bacillota</taxon>
        <taxon>Bacilli</taxon>
        <taxon>Bacillales</taxon>
        <taxon>Bacillaceae</taxon>
        <taxon>Virgibacillus</taxon>
    </lineage>
</organism>
<dbReference type="EMBL" id="CP022315">
    <property type="protein sequence ID" value="ASK62277.1"/>
    <property type="molecule type" value="Genomic_DNA"/>
</dbReference>
<sequence>MIDINCHILPGMDEGAKSLTESLKMADIAVQQGITHIIATPHHTEGDAATSADNIIGAVDYLNGKLKEQDVPLKILPGQEPRVYGEMLKGLRSGEVLPLNQTSEYVFINLPRDYVPHYLTQLQFDLQIAEYKPIIVHPERNQELIANPDKLYRMVKNGALTQITAASIVGKSGKKIQKFAHQMIQANLGHFIASEANNGHKKSFYLKQAYGTIKNGFGNAMVYQFMENSQYIVDNLTVPKEQPERIRIKKGLRIFS</sequence>
<evidence type="ECO:0000313" key="7">
    <source>
        <dbReference type="Proteomes" id="UP000198312"/>
    </source>
</evidence>
<dbReference type="GO" id="GO:0004725">
    <property type="term" value="F:protein tyrosine phosphatase activity"/>
    <property type="evidence" value="ECO:0007669"/>
    <property type="project" value="UniProtKB-UniRule"/>
</dbReference>
<dbReference type="RefSeq" id="WP_089061537.1">
    <property type="nucleotide sequence ID" value="NZ_CP022315.1"/>
</dbReference>
<keyword evidence="3 5" id="KW-0904">Protein phosphatase</keyword>
<accession>A0A220U2H7</accession>
<dbReference type="AlphaFoldDB" id="A0A220U2H7"/>
<evidence type="ECO:0000256" key="1">
    <source>
        <dbReference type="ARBA" id="ARBA00005750"/>
    </source>
</evidence>
<dbReference type="PANTHER" id="PTHR39181">
    <property type="entry name" value="TYROSINE-PROTEIN PHOSPHATASE YWQE"/>
    <property type="match status" value="1"/>
</dbReference>
<dbReference type="Proteomes" id="UP000198312">
    <property type="component" value="Chromosome"/>
</dbReference>
<protein>
    <recommendedName>
        <fullName evidence="5">Tyrosine-protein phosphatase</fullName>
        <ecNumber evidence="5">3.1.3.48</ecNumber>
    </recommendedName>
</protein>
<dbReference type="PANTHER" id="PTHR39181:SF1">
    <property type="entry name" value="TYROSINE-PROTEIN PHOSPHATASE YWQE"/>
    <property type="match status" value="1"/>
</dbReference>
<keyword evidence="2 5" id="KW-0378">Hydrolase</keyword>
<dbReference type="KEGG" id="vil:CFK37_08945"/>
<comment type="similarity">
    <text evidence="1 5">Belongs to the metallo-dependent hydrolases superfamily. CpsB/CapC family.</text>
</comment>